<keyword evidence="3" id="KW-1185">Reference proteome</keyword>
<name>D3SXR1_NATMM</name>
<sequence length="60" mass="6573">MRRRDALAAGGALVGSLSVLPTALTAGCLDRQTLRREDAWRELVVYPLDIVTLVGRYSDN</sequence>
<evidence type="ECO:0000313" key="1">
    <source>
        <dbReference type="EMBL" id="ADD06010.1"/>
    </source>
</evidence>
<evidence type="ECO:0000313" key="2">
    <source>
        <dbReference type="EMBL" id="ELY30481.1"/>
    </source>
</evidence>
<accession>D3SXR1</accession>
<reference evidence="1" key="4">
    <citation type="submission" date="2016-09" db="EMBL/GenBank/DDBJ databases">
        <authorList>
            <person name="Pfeiffer F."/>
        </authorList>
    </citation>
    <scope>NUCLEOTIDE SEQUENCE</scope>
    <source>
        <strain evidence="1">ATCC 43099</strain>
    </source>
</reference>
<dbReference type="Proteomes" id="UP000001879">
    <property type="component" value="Chromosome"/>
</dbReference>
<dbReference type="HOGENOM" id="CLU_2930285_0_0_2"/>
<reference evidence="3" key="1">
    <citation type="submission" date="2010-02" db="EMBL/GenBank/DDBJ databases">
        <title>Complete sequence of chromosome of Natrialba magadii ATCC 43099.</title>
        <authorList>
            <consortium name="US DOE Joint Genome Institute"/>
            <person name="Lucas S."/>
            <person name="Copeland A."/>
            <person name="Lapidus A."/>
            <person name="Cheng J.-F."/>
            <person name="Bruce D."/>
            <person name="Goodwin L."/>
            <person name="Pitluck S."/>
            <person name="Davenport K."/>
            <person name="Saunders E."/>
            <person name="Detter J.C."/>
            <person name="Han C."/>
            <person name="Tapia R."/>
            <person name="Land M."/>
            <person name="Hauser L."/>
            <person name="Kyrpides N."/>
            <person name="Mikhailova N."/>
            <person name="De Castro R.E."/>
            <person name="Maupin-Furlow J.A."/>
            <person name="Woyke T."/>
        </authorList>
    </citation>
    <scope>NUCLEOTIDE SEQUENCE [LARGE SCALE GENOMIC DNA]</scope>
    <source>
        <strain evidence="3">ATCC 43099 / DSM 3394 / CCM 3739 / CIP 104546 / IAM 13178 / JCM 8861 / NBRC 102185 / NCIMB 2190 / MS3</strain>
    </source>
</reference>
<organism evidence="1 3">
    <name type="scientific">Natrialba magadii (strain ATCC 43099 / DSM 3394 / CCM 3739 / CIP 104546 / IAM 13178 / JCM 8861 / NBRC 102185 / NCIMB 2190 / MS3)</name>
    <name type="common">Natronobacterium magadii</name>
    <dbReference type="NCBI Taxonomy" id="547559"/>
    <lineage>
        <taxon>Archaea</taxon>
        <taxon>Methanobacteriati</taxon>
        <taxon>Methanobacteriota</taxon>
        <taxon>Stenosarchaea group</taxon>
        <taxon>Halobacteria</taxon>
        <taxon>Halobacteriales</taxon>
        <taxon>Natrialbaceae</taxon>
        <taxon>Natrialba</taxon>
    </lineage>
</organism>
<evidence type="ECO:0000313" key="3">
    <source>
        <dbReference type="Proteomes" id="UP000001879"/>
    </source>
</evidence>
<reference evidence="1 3" key="2">
    <citation type="journal article" date="2012" name="BMC Genomics">
        <title>A comparative genomics perspective on the genetic content of the alkaliphilic haloarchaeon Natrialba magadii ATCC 43099T.</title>
        <authorList>
            <person name="Siddaramappa S."/>
            <person name="Challacombe J.F."/>
            <person name="Decastro R.E."/>
            <person name="Pfeiffer F."/>
            <person name="Sastre D.E."/>
            <person name="Gimenez M.I."/>
            <person name="Paggi R.A."/>
            <person name="Detter J.C."/>
            <person name="Davenport K.W."/>
            <person name="Goodwin L.A."/>
            <person name="Kyrpides N."/>
            <person name="Tapia R."/>
            <person name="Pitluck S."/>
            <person name="Lucas S."/>
            <person name="Woyke T."/>
            <person name="Maupin-Furlow J.A."/>
        </authorList>
    </citation>
    <scope>NUCLEOTIDE SEQUENCE [LARGE SCALE GENOMIC DNA]</scope>
    <source>
        <strain evidence="1">ATCC 43099</strain>
        <strain evidence="3">ATCC 43099 / DSM 3394 / CCM 3739 / CIP 104546 / IAM 13178 / JCM 8861 / NBRC 102185 / NCIMB 2190 / MS3</strain>
    </source>
</reference>
<dbReference type="AlphaFoldDB" id="D3SXR1"/>
<dbReference type="STRING" id="547559.Nmag_2450"/>
<protein>
    <submittedName>
        <fullName evidence="1">Beta-galactosidase</fullName>
    </submittedName>
</protein>
<dbReference type="Proteomes" id="UP000011543">
    <property type="component" value="Unassembled WGS sequence"/>
</dbReference>
<dbReference type="EMBL" id="CP001932">
    <property type="protein sequence ID" value="ADD06010.1"/>
    <property type="molecule type" value="Genomic_DNA"/>
</dbReference>
<reference evidence="2 4" key="3">
    <citation type="journal article" date="2014" name="PLoS Genet.">
        <title>Phylogenetically driven sequencing of extremely halophilic archaea reveals strategies for static and dynamic osmo-response.</title>
        <authorList>
            <person name="Becker E.A."/>
            <person name="Seitzer P.M."/>
            <person name="Tritt A."/>
            <person name="Larsen D."/>
            <person name="Krusor M."/>
            <person name="Yao A.I."/>
            <person name="Wu D."/>
            <person name="Madern D."/>
            <person name="Eisen J.A."/>
            <person name="Darling A.E."/>
            <person name="Facciotti M.T."/>
        </authorList>
    </citation>
    <scope>NUCLEOTIDE SEQUENCE [LARGE SCALE GENOMIC DNA]</scope>
    <source>
        <strain evidence="4">ATCC 43099 / DSM 3394 / CCM 3739 / CIP 104546 / IAM 13178 / JCM 8861 / NBRC 102185 / NCIMB 2190 / MS3</strain>
        <strain evidence="2">MS-3</strain>
    </source>
</reference>
<dbReference type="EMBL" id="AOHS01000030">
    <property type="protein sequence ID" value="ELY30481.1"/>
    <property type="molecule type" value="Genomic_DNA"/>
</dbReference>
<dbReference type="GeneID" id="8825303"/>
<evidence type="ECO:0000313" key="4">
    <source>
        <dbReference type="Proteomes" id="UP000011543"/>
    </source>
</evidence>
<dbReference type="RefSeq" id="WP_004215401.1">
    <property type="nucleotide sequence ID" value="NC_013922.1"/>
</dbReference>
<dbReference type="PROSITE" id="PS51257">
    <property type="entry name" value="PROKAR_LIPOPROTEIN"/>
    <property type="match status" value="1"/>
</dbReference>
<dbReference type="OrthoDB" id="156174at2157"/>
<dbReference type="PaxDb" id="547559-Nmag_2450"/>
<proteinExistence type="predicted"/>
<gene>
    <name evidence="1" type="ordered locus">Nmag_2450</name>
    <name evidence="2" type="ORF">C500_08167</name>
</gene>
<dbReference type="KEGG" id="nmg:Nmag_2450"/>
<dbReference type="PATRIC" id="fig|547559.17.peg.1602"/>